<protein>
    <recommendedName>
        <fullName evidence="7">Fucosyltransferase</fullName>
        <ecNumber evidence="7">2.4.1.-</ecNumber>
    </recommendedName>
</protein>
<keyword evidence="7" id="KW-0812">Transmembrane</keyword>
<proteinExistence type="inferred from homology"/>
<dbReference type="EMBL" id="JBDFQZ010000002">
    <property type="protein sequence ID" value="KAK9750737.1"/>
    <property type="molecule type" value="Genomic_DNA"/>
</dbReference>
<evidence type="ECO:0000256" key="7">
    <source>
        <dbReference type="RuleBase" id="RU367004"/>
    </source>
</evidence>
<name>A0AAW1MXZ6_SAPOF</name>
<organism evidence="8 9">
    <name type="scientific">Saponaria officinalis</name>
    <name type="common">Common soapwort</name>
    <name type="synonym">Lychnis saponaria</name>
    <dbReference type="NCBI Taxonomy" id="3572"/>
    <lineage>
        <taxon>Eukaryota</taxon>
        <taxon>Viridiplantae</taxon>
        <taxon>Streptophyta</taxon>
        <taxon>Embryophyta</taxon>
        <taxon>Tracheophyta</taxon>
        <taxon>Spermatophyta</taxon>
        <taxon>Magnoliopsida</taxon>
        <taxon>eudicotyledons</taxon>
        <taxon>Gunneridae</taxon>
        <taxon>Pentapetalae</taxon>
        <taxon>Caryophyllales</taxon>
        <taxon>Caryophyllaceae</taxon>
        <taxon>Caryophylleae</taxon>
        <taxon>Saponaria</taxon>
    </lineage>
</organism>
<comment type="similarity">
    <text evidence="1 7">Belongs to the glycosyltransferase 37 family.</text>
</comment>
<dbReference type="PANTHER" id="PTHR31889:SF2">
    <property type="entry name" value="FUCOSYLTRANSFERASE 3"/>
    <property type="match status" value="1"/>
</dbReference>
<evidence type="ECO:0000256" key="4">
    <source>
        <dbReference type="ARBA" id="ARBA00023034"/>
    </source>
</evidence>
<gene>
    <name evidence="8" type="ORF">RND81_02G217900</name>
</gene>
<evidence type="ECO:0000313" key="9">
    <source>
        <dbReference type="Proteomes" id="UP001443914"/>
    </source>
</evidence>
<sequence length="582" mass="66601">MDLKDLRKRLSPKPLDVNSTINGSRPQNTPSILSLSFFAANITKTFSALLIILPVFVIFSFIHRNPDHHFRNISPFADARVLEDNPQFSSSFDSHGRNISTKEAVKVPEAKLLGGLLSSGFDDAYCLSRYQSYTYRKASSFKPSSYLLSKLRKYEALHSQCGPGTKPYNDALKQLKSRSPTASPTECKYVVWMAFSGLGNRILTIAAAFLYSLLSNRVLLVDPGTDMTDLFCEPFPSASWFLPRDFPLYNQFTGFNQKSPKCHGFMLKNKYLNASVDSVPPYLYLHLGHDYNDHDKLFFCDDDQSLLSKVPWLIMKTDNYFVPSLYLIPLFEQELYNLFPQKVTIFHHLGRYLFHPTNQVWGLITRYYNAYLARADERVGIQIRTFEDGPGPYQHVKDQIQSCVKREKLLPEINKDHSLIPSSKAEKSVAVLTTSLTSGYYETLRDLYWEYPTVNGENVGFYQPSHEEHQQSQKKTHNRKAWAEMYLLSLTDKLVTSAWSTFGYVAQGLGELRPWILYKPEDQKTPDPPCVRAMSIEPCFHAPPFWDCKAKTGIDTGKVVPHVRHCEDISWGLKVVDENQEL</sequence>
<dbReference type="GO" id="GO:0042546">
    <property type="term" value="P:cell wall biogenesis"/>
    <property type="evidence" value="ECO:0007669"/>
    <property type="project" value="InterPro"/>
</dbReference>
<keyword evidence="2 7" id="KW-0328">Glycosyltransferase</keyword>
<reference evidence="8" key="1">
    <citation type="submission" date="2024-03" db="EMBL/GenBank/DDBJ databases">
        <title>WGS assembly of Saponaria officinalis var. Norfolk2.</title>
        <authorList>
            <person name="Jenkins J."/>
            <person name="Shu S."/>
            <person name="Grimwood J."/>
            <person name="Barry K."/>
            <person name="Goodstein D."/>
            <person name="Schmutz J."/>
            <person name="Leebens-Mack J."/>
            <person name="Osbourn A."/>
        </authorList>
    </citation>
    <scope>NUCLEOTIDE SEQUENCE [LARGE SCALE GENOMIC DNA]</scope>
    <source>
        <strain evidence="8">JIC</strain>
    </source>
</reference>
<feature type="transmembrane region" description="Helical" evidence="7">
    <location>
        <begin position="32"/>
        <end position="62"/>
    </location>
</feature>
<comment type="caution">
    <text evidence="8">The sequence shown here is derived from an EMBL/GenBank/DDBJ whole genome shotgun (WGS) entry which is preliminary data.</text>
</comment>
<dbReference type="GO" id="GO:0032580">
    <property type="term" value="C:Golgi cisterna membrane"/>
    <property type="evidence" value="ECO:0007669"/>
    <property type="project" value="UniProtKB-SubCell"/>
</dbReference>
<evidence type="ECO:0000256" key="6">
    <source>
        <dbReference type="ARBA" id="ARBA00023316"/>
    </source>
</evidence>
<dbReference type="AlphaFoldDB" id="A0AAW1MXZ6"/>
<evidence type="ECO:0000256" key="1">
    <source>
        <dbReference type="ARBA" id="ARBA00010481"/>
    </source>
</evidence>
<comment type="subcellular location">
    <subcellularLocation>
        <location evidence="7">Golgi apparatus</location>
        <location evidence="7">Golgi stack membrane</location>
        <topology evidence="7">Single-pass type II membrane protein</topology>
    </subcellularLocation>
</comment>
<dbReference type="Gene3D" id="3.40.50.11340">
    <property type="match status" value="1"/>
</dbReference>
<dbReference type="PANTHER" id="PTHR31889">
    <property type="entry name" value="FUCOSYLTRANSFERASE 2-RELATED"/>
    <property type="match status" value="1"/>
</dbReference>
<dbReference type="InterPro" id="IPR004938">
    <property type="entry name" value="XG_FTase"/>
</dbReference>
<dbReference type="GO" id="GO:0009969">
    <property type="term" value="P:xyloglucan biosynthetic process"/>
    <property type="evidence" value="ECO:0007669"/>
    <property type="project" value="TreeGrafter"/>
</dbReference>
<keyword evidence="7" id="KW-1133">Transmembrane helix</keyword>
<keyword evidence="9" id="KW-1185">Reference proteome</keyword>
<keyword evidence="4 7" id="KW-0333">Golgi apparatus</keyword>
<keyword evidence="3 7" id="KW-0808">Transferase</keyword>
<dbReference type="GO" id="GO:0071555">
    <property type="term" value="P:cell wall organization"/>
    <property type="evidence" value="ECO:0007669"/>
    <property type="project" value="UniProtKB-UniRule"/>
</dbReference>
<dbReference type="Proteomes" id="UP001443914">
    <property type="component" value="Unassembled WGS sequence"/>
</dbReference>
<accession>A0AAW1MXZ6</accession>
<keyword evidence="7" id="KW-0472">Membrane</keyword>
<evidence type="ECO:0000256" key="5">
    <source>
        <dbReference type="ARBA" id="ARBA00023180"/>
    </source>
</evidence>
<evidence type="ECO:0000256" key="2">
    <source>
        <dbReference type="ARBA" id="ARBA00022676"/>
    </source>
</evidence>
<evidence type="ECO:0000313" key="8">
    <source>
        <dbReference type="EMBL" id="KAK9750737.1"/>
    </source>
</evidence>
<dbReference type="EC" id="2.4.1.-" evidence="7"/>
<dbReference type="FunFam" id="3.40.50.11340:FF:000005">
    <property type="entry name" value="Galactoside 2-alpha-L-fucosyltransferase"/>
    <property type="match status" value="1"/>
</dbReference>
<comment type="function">
    <text evidence="7">May be involved in cell wall biosynthesis.</text>
</comment>
<dbReference type="Pfam" id="PF03254">
    <property type="entry name" value="XG_FTase"/>
    <property type="match status" value="1"/>
</dbReference>
<dbReference type="GO" id="GO:0008107">
    <property type="term" value="F:galactoside 2-alpha-L-fucosyltransferase activity"/>
    <property type="evidence" value="ECO:0007669"/>
    <property type="project" value="InterPro"/>
</dbReference>
<evidence type="ECO:0000256" key="3">
    <source>
        <dbReference type="ARBA" id="ARBA00022679"/>
    </source>
</evidence>
<keyword evidence="6 7" id="KW-0961">Cell wall biogenesis/degradation</keyword>
<keyword evidence="5" id="KW-0325">Glycoprotein</keyword>